<dbReference type="AlphaFoldDB" id="A0A9D1CYU1"/>
<comment type="caution">
    <text evidence="2">The sequence shown here is derived from an EMBL/GenBank/DDBJ whole genome shotgun (WGS) entry which is preliminary data.</text>
</comment>
<evidence type="ECO:0000259" key="1">
    <source>
        <dbReference type="Pfam" id="PF01458"/>
    </source>
</evidence>
<dbReference type="InterPro" id="IPR037284">
    <property type="entry name" value="SUF_FeS_clus_asmbl_SufBD_sf"/>
</dbReference>
<dbReference type="InterPro" id="IPR000825">
    <property type="entry name" value="SUF_FeS_clus_asmbl_SufBD_core"/>
</dbReference>
<dbReference type="EMBL" id="DVFV01000093">
    <property type="protein sequence ID" value="HIQ90964.1"/>
    <property type="molecule type" value="Genomic_DNA"/>
</dbReference>
<proteinExistence type="predicted"/>
<dbReference type="PANTHER" id="PTHR43575">
    <property type="entry name" value="PROTEIN ABCI7, CHLOROPLASTIC"/>
    <property type="match status" value="1"/>
</dbReference>
<protein>
    <submittedName>
        <fullName evidence="2">SufD family Fe-S cluster assembly protein</fullName>
    </submittedName>
</protein>
<sequence>MNKIVFDGDKTRLTETDGNISFEVHKRENALDVYDIKVEIEDDTDILVECHSDFKADIEVNVLKDVKANLYEFKTDGDYKFQYKYNLEKKANLRVEKVYDVKTANEMTIIDLNGDESKIEYFFKTVSTDKEKYNFLVHHNGKKSISNIINNGVNILNGSLEFNVSGFVNRGIIGCDVNQNNRIINLTRNKCVIEPNLFIDEYDVVANHAAHIGTFSFDEVFYLMSRGIPEEEAENLLTKGFLLKDITKYKEELSEIINKYWR</sequence>
<name>A0A9D1CYU1_9FIRM</name>
<feature type="domain" description="SUF system FeS cluster assembly SufBD core" evidence="1">
    <location>
        <begin position="56"/>
        <end position="241"/>
    </location>
</feature>
<organism evidence="2 3">
    <name type="scientific">Candidatus Coprosoma intestinipullorum</name>
    <dbReference type="NCBI Taxonomy" id="2840752"/>
    <lineage>
        <taxon>Bacteria</taxon>
        <taxon>Bacillati</taxon>
        <taxon>Bacillota</taxon>
        <taxon>Bacillota incertae sedis</taxon>
        <taxon>Candidatus Coprosoma</taxon>
    </lineage>
</organism>
<dbReference type="SUPFAM" id="SSF101960">
    <property type="entry name" value="Stabilizer of iron transporter SufD"/>
    <property type="match status" value="1"/>
</dbReference>
<dbReference type="GO" id="GO:0016226">
    <property type="term" value="P:iron-sulfur cluster assembly"/>
    <property type="evidence" value="ECO:0007669"/>
    <property type="project" value="InterPro"/>
</dbReference>
<reference evidence="2" key="2">
    <citation type="journal article" date="2021" name="PeerJ">
        <title>Extensive microbial diversity within the chicken gut microbiome revealed by metagenomics and culture.</title>
        <authorList>
            <person name="Gilroy R."/>
            <person name="Ravi A."/>
            <person name="Getino M."/>
            <person name="Pursley I."/>
            <person name="Horton D.L."/>
            <person name="Alikhan N.F."/>
            <person name="Baker D."/>
            <person name="Gharbi K."/>
            <person name="Hall N."/>
            <person name="Watson M."/>
            <person name="Adriaenssens E.M."/>
            <person name="Foster-Nyarko E."/>
            <person name="Jarju S."/>
            <person name="Secka A."/>
            <person name="Antonio M."/>
            <person name="Oren A."/>
            <person name="Chaudhuri R.R."/>
            <person name="La Ragione R."/>
            <person name="Hildebrand F."/>
            <person name="Pallen M.J."/>
        </authorList>
    </citation>
    <scope>NUCLEOTIDE SEQUENCE</scope>
    <source>
        <strain evidence="2">CHK147-3167</strain>
    </source>
</reference>
<evidence type="ECO:0000313" key="2">
    <source>
        <dbReference type="EMBL" id="HIQ90964.1"/>
    </source>
</evidence>
<evidence type="ECO:0000313" key="3">
    <source>
        <dbReference type="Proteomes" id="UP000886786"/>
    </source>
</evidence>
<dbReference type="PANTHER" id="PTHR43575:SF1">
    <property type="entry name" value="PROTEIN ABCI7, CHLOROPLASTIC"/>
    <property type="match status" value="1"/>
</dbReference>
<accession>A0A9D1CYU1</accession>
<gene>
    <name evidence="2" type="ORF">IAB27_05015</name>
</gene>
<dbReference type="Pfam" id="PF01458">
    <property type="entry name" value="SUFBD_core"/>
    <property type="match status" value="1"/>
</dbReference>
<dbReference type="InterPro" id="IPR055346">
    <property type="entry name" value="Fe-S_cluster_assembly_SufBD"/>
</dbReference>
<dbReference type="Proteomes" id="UP000886786">
    <property type="component" value="Unassembled WGS sequence"/>
</dbReference>
<reference evidence="2" key="1">
    <citation type="submission" date="2020-10" db="EMBL/GenBank/DDBJ databases">
        <authorList>
            <person name="Gilroy R."/>
        </authorList>
    </citation>
    <scope>NUCLEOTIDE SEQUENCE</scope>
    <source>
        <strain evidence="2">CHK147-3167</strain>
    </source>
</reference>